<comment type="caution">
    <text evidence="2">The sequence shown here is derived from an EMBL/GenBank/DDBJ whole genome shotgun (WGS) entry which is preliminary data.</text>
</comment>
<dbReference type="Proteomes" id="UP000583944">
    <property type="component" value="Unassembled WGS sequence"/>
</dbReference>
<evidence type="ECO:0000313" key="2">
    <source>
        <dbReference type="EMBL" id="KAF5219154.1"/>
    </source>
</evidence>
<dbReference type="EMBL" id="JABDHM010000076">
    <property type="protein sequence ID" value="KAF5219154.1"/>
    <property type="molecule type" value="Genomic_DNA"/>
</dbReference>
<keyword evidence="1" id="KW-1133">Transmembrane helix</keyword>
<protein>
    <submittedName>
        <fullName evidence="2">Uncharacterized protein</fullName>
    </submittedName>
</protein>
<dbReference type="VEuPathDB" id="TriTrypDB:ECC02_007850"/>
<sequence length="212" mass="23016">MRVPAEGYLAGFVCILRLPRVFYFFFVCLFVEGVKVGLGGVMDAQSSDGSFVDHGQEVERGVGARPEWSVEKPGDVICDDDDDDSDAAVGDDGMRSADDVVTATSLSRDAFQLAAAMKKATLHTERLLQTNRQLLGENETLAKVNSTLVASNRSLSRQNEVLTNALTSISRRQEESQHAIVELTRHVREIKAALQSVVDSATKDCKATGPRG</sequence>
<dbReference type="VEuPathDB" id="TriTrypDB:BCY84_15597"/>
<name>A0A7J6XXA5_TRYCR</name>
<proteinExistence type="predicted"/>
<keyword evidence="1" id="KW-0472">Membrane</keyword>
<organism evidence="2 3">
    <name type="scientific">Trypanosoma cruzi</name>
    <dbReference type="NCBI Taxonomy" id="5693"/>
    <lineage>
        <taxon>Eukaryota</taxon>
        <taxon>Discoba</taxon>
        <taxon>Euglenozoa</taxon>
        <taxon>Kinetoplastea</taxon>
        <taxon>Metakinetoplastina</taxon>
        <taxon>Trypanosomatida</taxon>
        <taxon>Trypanosomatidae</taxon>
        <taxon>Trypanosoma</taxon>
        <taxon>Schizotrypanum</taxon>
    </lineage>
</organism>
<gene>
    <name evidence="2" type="ORF">ECC02_007850</name>
</gene>
<dbReference type="AlphaFoldDB" id="A0A7J6XXA5"/>
<keyword evidence="1" id="KW-0812">Transmembrane</keyword>
<evidence type="ECO:0000256" key="1">
    <source>
        <dbReference type="SAM" id="Phobius"/>
    </source>
</evidence>
<accession>A0A7J6XXA5</accession>
<reference evidence="2 3" key="1">
    <citation type="journal article" date="2019" name="Genome Biol. Evol.">
        <title>Nanopore Sequencing Significantly Improves Genome Assembly of the Protozoan Parasite Trypanosoma cruzi.</title>
        <authorList>
            <person name="Diaz-Viraque F."/>
            <person name="Pita S."/>
            <person name="Greif G."/>
            <person name="de Souza R.C.M."/>
            <person name="Iraola G."/>
            <person name="Robello C."/>
        </authorList>
    </citation>
    <scope>NUCLEOTIDE SEQUENCE [LARGE SCALE GENOMIC DNA]</scope>
    <source>
        <strain evidence="2 3">Berenice</strain>
    </source>
</reference>
<evidence type="ECO:0000313" key="3">
    <source>
        <dbReference type="Proteomes" id="UP000583944"/>
    </source>
</evidence>
<feature type="transmembrane region" description="Helical" evidence="1">
    <location>
        <begin position="21"/>
        <end position="42"/>
    </location>
</feature>